<feature type="signal peptide" evidence="1">
    <location>
        <begin position="1"/>
        <end position="22"/>
    </location>
</feature>
<evidence type="ECO:0000313" key="3">
    <source>
        <dbReference type="EMBL" id="RHZ43138.1"/>
    </source>
</evidence>
<accession>A0A397G0Q1</accession>
<dbReference type="Pfam" id="PF14856">
    <property type="entry name" value="Hce2"/>
    <property type="match status" value="1"/>
</dbReference>
<keyword evidence="4" id="KW-1185">Reference proteome</keyword>
<dbReference type="InterPro" id="IPR029226">
    <property type="entry name" value="Ecp2-like"/>
</dbReference>
<name>A0A397G0Q1_ASPTH</name>
<keyword evidence="1" id="KW-0732">Signal</keyword>
<dbReference type="RefSeq" id="XP_026609529.1">
    <property type="nucleotide sequence ID" value="XM_026754376.1"/>
</dbReference>
<dbReference type="VEuPathDB" id="FungiDB:CDV56_100757"/>
<dbReference type="EMBL" id="NKHU02000498">
    <property type="protein sequence ID" value="RHZ43138.1"/>
    <property type="molecule type" value="Genomic_DNA"/>
</dbReference>
<gene>
    <name evidence="3" type="ORF">CDV56_100757</name>
</gene>
<evidence type="ECO:0000313" key="4">
    <source>
        <dbReference type="Proteomes" id="UP000215305"/>
    </source>
</evidence>
<organism evidence="3 4">
    <name type="scientific">Aspergillus thermomutatus</name>
    <name type="common">Neosartorya pseudofischeri</name>
    <dbReference type="NCBI Taxonomy" id="41047"/>
    <lineage>
        <taxon>Eukaryota</taxon>
        <taxon>Fungi</taxon>
        <taxon>Dikarya</taxon>
        <taxon>Ascomycota</taxon>
        <taxon>Pezizomycotina</taxon>
        <taxon>Eurotiomycetes</taxon>
        <taxon>Eurotiomycetidae</taxon>
        <taxon>Eurotiales</taxon>
        <taxon>Aspergillaceae</taxon>
        <taxon>Aspergillus</taxon>
        <taxon>Aspergillus subgen. Fumigati</taxon>
    </lineage>
</organism>
<dbReference type="AlphaFoldDB" id="A0A397G0Q1"/>
<evidence type="ECO:0000259" key="2">
    <source>
        <dbReference type="Pfam" id="PF14856"/>
    </source>
</evidence>
<dbReference type="STRING" id="41047.A0A397G0Q1"/>
<proteinExistence type="predicted"/>
<feature type="chain" id="PRO_5017460030" description="Ecp2 effector protein-like domain-containing protein" evidence="1">
    <location>
        <begin position="23"/>
        <end position="266"/>
    </location>
</feature>
<feature type="domain" description="Ecp2 effector protein-like" evidence="2">
    <location>
        <begin position="39"/>
        <end position="139"/>
    </location>
</feature>
<sequence>MRAILKSSTVLLALSYLGLIRADDIPRLVDTAASDGTGYCGDASFINQSSGGSPLVSDCEALRQKIRDSRLAYAFAGYGNNHWVPFDSYGSCVIGFSCQGPYGVYWCEVDSRDAADLITSSIEKFSWDGKVGAKGQMPCDSRDGVQHLSGVEGPQVEDQERIKRQDVLEGPRAGILADDGQLWNPAYYSYLLFGYLEEGEGRHVVGDLALAAHLILASATATRLGALIGQLLYEHLEFQLFRPLKGEKRPRIARCLNTLMCEHFGV</sequence>
<dbReference type="OrthoDB" id="73875at2759"/>
<comment type="caution">
    <text evidence="3">The sequence shown here is derived from an EMBL/GenBank/DDBJ whole genome shotgun (WGS) entry which is preliminary data.</text>
</comment>
<dbReference type="Proteomes" id="UP000215305">
    <property type="component" value="Unassembled WGS sequence"/>
</dbReference>
<reference evidence="3" key="1">
    <citation type="submission" date="2018-08" db="EMBL/GenBank/DDBJ databases">
        <title>Draft genome sequence of azole-resistant Aspergillus thermomutatus (Neosartorya pseudofischeri) strain HMR AF 39, isolated from a human nasal aspirate.</title>
        <authorList>
            <person name="Parent-Michaud M."/>
            <person name="Dufresne P.J."/>
            <person name="Fournier E."/>
            <person name="Martineau C."/>
            <person name="Moreira S."/>
            <person name="Perkins V."/>
            <person name="De Repentigny L."/>
            <person name="Dufresne S.F."/>
        </authorList>
    </citation>
    <scope>NUCLEOTIDE SEQUENCE [LARGE SCALE GENOMIC DNA]</scope>
    <source>
        <strain evidence="3">HMR AF 39</strain>
    </source>
</reference>
<evidence type="ECO:0000256" key="1">
    <source>
        <dbReference type="SAM" id="SignalP"/>
    </source>
</evidence>
<protein>
    <recommendedName>
        <fullName evidence="2">Ecp2 effector protein-like domain-containing protein</fullName>
    </recommendedName>
</protein>
<dbReference type="GeneID" id="38122731"/>